<dbReference type="Proteomes" id="UP000188268">
    <property type="component" value="Unassembled WGS sequence"/>
</dbReference>
<feature type="compositionally biased region" description="Basic and acidic residues" evidence="1">
    <location>
        <begin position="26"/>
        <end position="54"/>
    </location>
</feature>
<sequence>MESSPPSGDKDGGGKQRNPAVKRARSSQEVEGNHETNHQNRVNESHNPKECKGRSFKDACIGKELDWPEVIGQLNMDNLSLEQGVDDGTNWPTLNRSKDQFKEMCEPWRKTLIVKILGKALGFKFLHQRLR</sequence>
<reference evidence="2 3" key="1">
    <citation type="submission" date="2013-09" db="EMBL/GenBank/DDBJ databases">
        <title>Corchorus capsularis genome sequencing.</title>
        <authorList>
            <person name="Alam M."/>
            <person name="Haque M.S."/>
            <person name="Islam M.S."/>
            <person name="Emdad E.M."/>
            <person name="Islam M.M."/>
            <person name="Ahmed B."/>
            <person name="Halim A."/>
            <person name="Hossen Q.M.M."/>
            <person name="Hossain M.Z."/>
            <person name="Ahmed R."/>
            <person name="Khan M.M."/>
            <person name="Islam R."/>
            <person name="Rashid M.M."/>
            <person name="Khan S.A."/>
            <person name="Rahman M.S."/>
            <person name="Alam M."/>
        </authorList>
    </citation>
    <scope>NUCLEOTIDE SEQUENCE [LARGE SCALE GENOMIC DNA]</scope>
    <source>
        <strain evidence="3">cv. CVL-1</strain>
        <tissue evidence="2">Whole seedling</tissue>
    </source>
</reference>
<dbReference type="Gramene" id="OMO49900">
    <property type="protein sequence ID" value="OMO49900"/>
    <property type="gene ID" value="CCACVL1_30770"/>
</dbReference>
<dbReference type="OrthoDB" id="1831840at2759"/>
<keyword evidence="3" id="KW-1185">Reference proteome</keyword>
<comment type="caution">
    <text evidence="2">The sequence shown here is derived from an EMBL/GenBank/DDBJ whole genome shotgun (WGS) entry which is preliminary data.</text>
</comment>
<evidence type="ECO:0000313" key="3">
    <source>
        <dbReference type="Proteomes" id="UP000188268"/>
    </source>
</evidence>
<dbReference type="EMBL" id="AWWV01016341">
    <property type="protein sequence ID" value="OMO49900.1"/>
    <property type="molecule type" value="Genomic_DNA"/>
</dbReference>
<organism evidence="2 3">
    <name type="scientific">Corchorus capsularis</name>
    <name type="common">Jute</name>
    <dbReference type="NCBI Taxonomy" id="210143"/>
    <lineage>
        <taxon>Eukaryota</taxon>
        <taxon>Viridiplantae</taxon>
        <taxon>Streptophyta</taxon>
        <taxon>Embryophyta</taxon>
        <taxon>Tracheophyta</taxon>
        <taxon>Spermatophyta</taxon>
        <taxon>Magnoliopsida</taxon>
        <taxon>eudicotyledons</taxon>
        <taxon>Gunneridae</taxon>
        <taxon>Pentapetalae</taxon>
        <taxon>rosids</taxon>
        <taxon>malvids</taxon>
        <taxon>Malvales</taxon>
        <taxon>Malvaceae</taxon>
        <taxon>Grewioideae</taxon>
        <taxon>Apeibeae</taxon>
        <taxon>Corchorus</taxon>
    </lineage>
</organism>
<proteinExistence type="predicted"/>
<evidence type="ECO:0000313" key="2">
    <source>
        <dbReference type="EMBL" id="OMO49900.1"/>
    </source>
</evidence>
<name>A0A1R3FVY8_COCAP</name>
<protein>
    <submittedName>
        <fullName evidence="2">Uncharacterized protein</fullName>
    </submittedName>
</protein>
<accession>A0A1R3FVY8</accession>
<feature type="region of interest" description="Disordered" evidence="1">
    <location>
        <begin position="1"/>
        <end position="54"/>
    </location>
</feature>
<dbReference type="AlphaFoldDB" id="A0A1R3FVY8"/>
<gene>
    <name evidence="2" type="ORF">CCACVL1_30770</name>
</gene>
<evidence type="ECO:0000256" key="1">
    <source>
        <dbReference type="SAM" id="MobiDB-lite"/>
    </source>
</evidence>